<dbReference type="InterPro" id="IPR004564">
    <property type="entry name" value="OM_lipoprot_carrier_LolA-like"/>
</dbReference>
<keyword evidence="9" id="KW-0732">Signal</keyword>
<comment type="caution">
    <text evidence="10">The sequence shown here is derived from an EMBL/GenBank/DDBJ whole genome shotgun (WGS) entry which is preliminary data.</text>
</comment>
<evidence type="ECO:0000256" key="8">
    <source>
        <dbReference type="ARBA" id="ARBA00023186"/>
    </source>
</evidence>
<sequence length="206" mass="23815">MRTVTIFALLIACMCQCYALGVDEIIDKTVATYEKMTTLYIEFSNVLCDEASGTCTMTDGVIYFKKPDLFRLEMENPEQVYIGDSSTLWIYIPAEKRAIKQSMTELPFQANPDLFLRDYEERFTAELIEETEETYVIRLRPRDSSDVYERIDVDIAKDQFTILGIAVFDDIGSENKYSFHKVDINTKISKQLLTFKPPPGVRIDEY</sequence>
<dbReference type="EMBL" id="LJUO01000081">
    <property type="protein sequence ID" value="KPK70744.1"/>
    <property type="molecule type" value="Genomic_DNA"/>
</dbReference>
<reference evidence="10 11" key="1">
    <citation type="journal article" date="2015" name="Microbiome">
        <title>Genomic resolution of linkages in carbon, nitrogen, and sulfur cycling among widespread estuary sediment bacteria.</title>
        <authorList>
            <person name="Baker B.J."/>
            <person name="Lazar C.S."/>
            <person name="Teske A.P."/>
            <person name="Dick G.J."/>
        </authorList>
    </citation>
    <scope>NUCLEOTIDE SEQUENCE [LARGE SCALE GENOMIC DNA]</scope>
    <source>
        <strain evidence="10">SM23_60</strain>
    </source>
</reference>
<comment type="subunit">
    <text evidence="3">Monomer.</text>
</comment>
<protein>
    <recommendedName>
        <fullName evidence="4">Outer-membrane lipoprotein carrier protein</fullName>
    </recommendedName>
</protein>
<evidence type="ECO:0000256" key="4">
    <source>
        <dbReference type="ARBA" id="ARBA00014035"/>
    </source>
</evidence>
<proteinExistence type="inferred from homology"/>
<keyword evidence="8" id="KW-0143">Chaperone</keyword>
<dbReference type="InterPro" id="IPR029046">
    <property type="entry name" value="LolA/LolB/LppX"/>
</dbReference>
<dbReference type="Gene3D" id="2.50.20.10">
    <property type="entry name" value="Lipoprotein localisation LolA/LolB/LppX"/>
    <property type="match status" value="1"/>
</dbReference>
<evidence type="ECO:0000313" key="11">
    <source>
        <dbReference type="Proteomes" id="UP000051096"/>
    </source>
</evidence>
<dbReference type="PANTHER" id="PTHR35869">
    <property type="entry name" value="OUTER-MEMBRANE LIPOPROTEIN CARRIER PROTEIN"/>
    <property type="match status" value="1"/>
</dbReference>
<dbReference type="CDD" id="cd16325">
    <property type="entry name" value="LolA"/>
    <property type="match status" value="1"/>
</dbReference>
<evidence type="ECO:0000256" key="2">
    <source>
        <dbReference type="ARBA" id="ARBA00007615"/>
    </source>
</evidence>
<evidence type="ECO:0000256" key="3">
    <source>
        <dbReference type="ARBA" id="ARBA00011245"/>
    </source>
</evidence>
<comment type="similarity">
    <text evidence="2">Belongs to the LolA family.</text>
</comment>
<dbReference type="AlphaFoldDB" id="A0A0S8GCC2"/>
<dbReference type="Proteomes" id="UP000051096">
    <property type="component" value="Unassembled WGS sequence"/>
</dbReference>
<accession>A0A0S8GCC2</accession>
<keyword evidence="6" id="KW-0574">Periplasm</keyword>
<keyword evidence="5" id="KW-0813">Transport</keyword>
<evidence type="ECO:0000256" key="7">
    <source>
        <dbReference type="ARBA" id="ARBA00022927"/>
    </source>
</evidence>
<keyword evidence="7" id="KW-0653">Protein transport</keyword>
<dbReference type="SUPFAM" id="SSF89392">
    <property type="entry name" value="Prokaryotic lipoproteins and lipoprotein localization factors"/>
    <property type="match status" value="1"/>
</dbReference>
<dbReference type="GO" id="GO:0042953">
    <property type="term" value="P:lipoprotein transport"/>
    <property type="evidence" value="ECO:0007669"/>
    <property type="project" value="InterPro"/>
</dbReference>
<dbReference type="InterPro" id="IPR018323">
    <property type="entry name" value="OM_lipoprot_carrier_LolA_Pbac"/>
</dbReference>
<organism evidence="10 11">
    <name type="scientific">candidate division WOR_3 bacterium SM23_60</name>
    <dbReference type="NCBI Taxonomy" id="1703780"/>
    <lineage>
        <taxon>Bacteria</taxon>
        <taxon>Bacteria division WOR-3</taxon>
    </lineage>
</organism>
<dbReference type="GO" id="GO:0042597">
    <property type="term" value="C:periplasmic space"/>
    <property type="evidence" value="ECO:0007669"/>
    <property type="project" value="UniProtKB-SubCell"/>
</dbReference>
<feature type="signal peptide" evidence="9">
    <location>
        <begin position="1"/>
        <end position="19"/>
    </location>
</feature>
<evidence type="ECO:0000256" key="5">
    <source>
        <dbReference type="ARBA" id="ARBA00022448"/>
    </source>
</evidence>
<name>A0A0S8GCC2_UNCW3</name>
<evidence type="ECO:0000256" key="6">
    <source>
        <dbReference type="ARBA" id="ARBA00022764"/>
    </source>
</evidence>
<dbReference type="NCBIfam" id="TIGR00547">
    <property type="entry name" value="lolA"/>
    <property type="match status" value="1"/>
</dbReference>
<dbReference type="Pfam" id="PF03548">
    <property type="entry name" value="LolA"/>
    <property type="match status" value="1"/>
</dbReference>
<evidence type="ECO:0000256" key="1">
    <source>
        <dbReference type="ARBA" id="ARBA00004418"/>
    </source>
</evidence>
<feature type="chain" id="PRO_5006646853" description="Outer-membrane lipoprotein carrier protein" evidence="9">
    <location>
        <begin position="20"/>
        <end position="206"/>
    </location>
</feature>
<evidence type="ECO:0000313" key="10">
    <source>
        <dbReference type="EMBL" id="KPK70744.1"/>
    </source>
</evidence>
<gene>
    <name evidence="10" type="ORF">AMJ87_08390</name>
</gene>
<evidence type="ECO:0000256" key="9">
    <source>
        <dbReference type="SAM" id="SignalP"/>
    </source>
</evidence>
<dbReference type="PANTHER" id="PTHR35869:SF1">
    <property type="entry name" value="OUTER-MEMBRANE LIPOPROTEIN CARRIER PROTEIN"/>
    <property type="match status" value="1"/>
</dbReference>
<comment type="subcellular location">
    <subcellularLocation>
        <location evidence="1">Periplasm</location>
    </subcellularLocation>
</comment>